<dbReference type="KEGG" id="bsc:COCSADRAFT_71524"/>
<dbReference type="HOGENOM" id="CLU_2800831_0_0_1"/>
<dbReference type="AlphaFoldDB" id="M2S7W4"/>
<reference evidence="1 2" key="1">
    <citation type="journal article" date="2012" name="PLoS Pathog.">
        <title>Diverse lifestyles and strategies of plant pathogenesis encoded in the genomes of eighteen Dothideomycetes fungi.</title>
        <authorList>
            <person name="Ohm R.A."/>
            <person name="Feau N."/>
            <person name="Henrissat B."/>
            <person name="Schoch C.L."/>
            <person name="Horwitz B.A."/>
            <person name="Barry K.W."/>
            <person name="Condon B.J."/>
            <person name="Copeland A.C."/>
            <person name="Dhillon B."/>
            <person name="Glaser F."/>
            <person name="Hesse C.N."/>
            <person name="Kosti I."/>
            <person name="LaButti K."/>
            <person name="Lindquist E.A."/>
            <person name="Lucas S."/>
            <person name="Salamov A.A."/>
            <person name="Bradshaw R.E."/>
            <person name="Ciuffetti L."/>
            <person name="Hamelin R.C."/>
            <person name="Kema G.H.J."/>
            <person name="Lawrence C."/>
            <person name="Scott J.A."/>
            <person name="Spatafora J.W."/>
            <person name="Turgeon B.G."/>
            <person name="de Wit P.J.G.M."/>
            <person name="Zhong S."/>
            <person name="Goodwin S.B."/>
            <person name="Grigoriev I.V."/>
        </authorList>
    </citation>
    <scope>NUCLEOTIDE SEQUENCE [LARGE SCALE GENOMIC DNA]</scope>
    <source>
        <strain evidence="2">ND90Pr / ATCC 201652</strain>
    </source>
</reference>
<dbReference type="OrthoDB" id="3800804at2759"/>
<keyword evidence="2" id="KW-1185">Reference proteome</keyword>
<evidence type="ECO:0000313" key="1">
    <source>
        <dbReference type="EMBL" id="EMD63293.1"/>
    </source>
</evidence>
<evidence type="ECO:0000313" key="2">
    <source>
        <dbReference type="Proteomes" id="UP000016934"/>
    </source>
</evidence>
<feature type="non-terminal residue" evidence="1">
    <location>
        <position position="68"/>
    </location>
</feature>
<dbReference type="eggNOG" id="ENOG502RWQ5">
    <property type="taxonomic scope" value="Eukaryota"/>
</dbReference>
<organism evidence="1 2">
    <name type="scientific">Cochliobolus sativus (strain ND90Pr / ATCC 201652)</name>
    <name type="common">Common root rot and spot blotch fungus</name>
    <name type="synonym">Bipolaris sorokiniana</name>
    <dbReference type="NCBI Taxonomy" id="665912"/>
    <lineage>
        <taxon>Eukaryota</taxon>
        <taxon>Fungi</taxon>
        <taxon>Dikarya</taxon>
        <taxon>Ascomycota</taxon>
        <taxon>Pezizomycotina</taxon>
        <taxon>Dothideomycetes</taxon>
        <taxon>Pleosporomycetidae</taxon>
        <taxon>Pleosporales</taxon>
        <taxon>Pleosporineae</taxon>
        <taxon>Pleosporaceae</taxon>
        <taxon>Bipolaris</taxon>
    </lineage>
</organism>
<feature type="non-terminal residue" evidence="1">
    <location>
        <position position="1"/>
    </location>
</feature>
<accession>M2S7W4</accession>
<dbReference type="RefSeq" id="XP_007701482.1">
    <property type="nucleotide sequence ID" value="XM_007703292.1"/>
</dbReference>
<dbReference type="GeneID" id="19140478"/>
<dbReference type="Proteomes" id="UP000016934">
    <property type="component" value="Unassembled WGS sequence"/>
</dbReference>
<protein>
    <submittedName>
        <fullName evidence="1">Uncharacterized protein</fullName>
    </submittedName>
</protein>
<reference evidence="2" key="2">
    <citation type="journal article" date="2013" name="PLoS Genet.">
        <title>Comparative genome structure, secondary metabolite, and effector coding capacity across Cochliobolus pathogens.</title>
        <authorList>
            <person name="Condon B.J."/>
            <person name="Leng Y."/>
            <person name="Wu D."/>
            <person name="Bushley K.E."/>
            <person name="Ohm R.A."/>
            <person name="Otillar R."/>
            <person name="Martin J."/>
            <person name="Schackwitz W."/>
            <person name="Grimwood J."/>
            <person name="MohdZainudin N."/>
            <person name="Xue C."/>
            <person name="Wang R."/>
            <person name="Manning V.A."/>
            <person name="Dhillon B."/>
            <person name="Tu Z.J."/>
            <person name="Steffenson B.J."/>
            <person name="Salamov A."/>
            <person name="Sun H."/>
            <person name="Lowry S."/>
            <person name="LaButti K."/>
            <person name="Han J."/>
            <person name="Copeland A."/>
            <person name="Lindquist E."/>
            <person name="Barry K."/>
            <person name="Schmutz J."/>
            <person name="Baker S.E."/>
            <person name="Ciuffetti L.M."/>
            <person name="Grigoriev I.V."/>
            <person name="Zhong S."/>
            <person name="Turgeon B.G."/>
        </authorList>
    </citation>
    <scope>NUCLEOTIDE SEQUENCE [LARGE SCALE GENOMIC DNA]</scope>
    <source>
        <strain evidence="2">ND90Pr / ATCC 201652</strain>
    </source>
</reference>
<name>M2S7W4_COCSN</name>
<proteinExistence type="predicted"/>
<dbReference type="OMA" id="SEPPDWY"/>
<sequence>NMLLDRAMDPADMNPTQLSILSVLKTAMPSGTSIPMLTGTSEPDWYKNLPDDVKSLLPQFYPATTTSS</sequence>
<gene>
    <name evidence="1" type="ORF">COCSADRAFT_71524</name>
</gene>
<dbReference type="EMBL" id="KB445645">
    <property type="protein sequence ID" value="EMD63293.1"/>
    <property type="molecule type" value="Genomic_DNA"/>
</dbReference>